<organism evidence="1 2">
    <name type="scientific">Paenibacillus timonensis</name>
    <dbReference type="NCBI Taxonomy" id="225915"/>
    <lineage>
        <taxon>Bacteria</taxon>
        <taxon>Bacillati</taxon>
        <taxon>Bacillota</taxon>
        <taxon>Bacilli</taxon>
        <taxon>Bacillales</taxon>
        <taxon>Paenibacillaceae</taxon>
        <taxon>Paenibacillus</taxon>
    </lineage>
</organism>
<dbReference type="Pfam" id="PF05045">
    <property type="entry name" value="RgpF"/>
    <property type="match status" value="1"/>
</dbReference>
<proteinExistence type="predicted"/>
<dbReference type="RefSeq" id="WP_240270871.1">
    <property type="nucleotide sequence ID" value="NZ_JAKSXN010000059.1"/>
</dbReference>
<evidence type="ECO:0000313" key="2">
    <source>
        <dbReference type="Proteomes" id="UP001597211"/>
    </source>
</evidence>
<sequence length="624" mass="73488">MNVSNESSKRAGIFFFFDNEGIVDRYILHLLNDIKKSIGTLLIVCNGKLMNESRKLLEKVATEVLVRENKGFDVWAYKEGLEYIGWDSLELYEELVLFNSTIFGPLTSFDTMFADMSKRDIDFWGITKFHKVDYDPFGTIKYGYIPEHIQSHFIVVRNKMLKSFEFRNYWSNMREVNSYIQAIGYHEAIFTKDFSDKGFSWDVYVNTDDLEGYTYHPVLMMPLELIKNRKCPIIKRRSFFHDIADFLNNTTGEQTIEAYEFIKENFDYDTDMIWENILRTNNQADIKNAANLNYVLSSDMSSNNHSTKKIALVMHIYFDDKIEYCLDYAKSMPPETDVYVTTNNDSNKLLIEEAFKGMECANLKVIVIPNRGRDVSSLLIGVRDYLEDYDYVCFAHDKKTKQVYPYIKGESFAYKCFENILKNRHLVNNIIRTFDENPKLGLLSPPPPNHADFYFTIGYEWSINLDITRDLAKKIGIVSEMEWHKEPIAPLGTMFWFRPKALKALIEYKWEYKDFPQEPNNVDGTLLHAIERIYPYVAQYEGYYSAWVLVDSFARIEITNLYYMLRQINLRYFEKCGPTPHYGMITGLSNNLRPSRSYQFKQSLKKYLPTYVIEFLKKIRNMTR</sequence>
<keyword evidence="2" id="KW-1185">Reference proteome</keyword>
<reference evidence="2" key="1">
    <citation type="journal article" date="2019" name="Int. J. Syst. Evol. Microbiol.">
        <title>The Global Catalogue of Microorganisms (GCM) 10K type strain sequencing project: providing services to taxonomists for standard genome sequencing and annotation.</title>
        <authorList>
            <consortium name="The Broad Institute Genomics Platform"/>
            <consortium name="The Broad Institute Genome Sequencing Center for Infectious Disease"/>
            <person name="Wu L."/>
            <person name="Ma J."/>
        </authorList>
    </citation>
    <scope>NUCLEOTIDE SEQUENCE [LARGE SCALE GENOMIC DNA]</scope>
    <source>
        <strain evidence="2">CCUG 48216</strain>
    </source>
</reference>
<gene>
    <name evidence="1" type="ORF">ACFQ2Z_20730</name>
</gene>
<accession>A0ABW3SG29</accession>
<dbReference type="InterPro" id="IPR007739">
    <property type="entry name" value="RgpF"/>
</dbReference>
<protein>
    <submittedName>
        <fullName evidence="1">Rhamnan synthesis F family protein</fullName>
    </submittedName>
</protein>
<dbReference type="EMBL" id="JBHTKZ010000055">
    <property type="protein sequence ID" value="MFD1183774.1"/>
    <property type="molecule type" value="Genomic_DNA"/>
</dbReference>
<comment type="caution">
    <text evidence="1">The sequence shown here is derived from an EMBL/GenBank/DDBJ whole genome shotgun (WGS) entry which is preliminary data.</text>
</comment>
<name>A0ABW3SG29_9BACL</name>
<dbReference type="Proteomes" id="UP001597211">
    <property type="component" value="Unassembled WGS sequence"/>
</dbReference>
<evidence type="ECO:0000313" key="1">
    <source>
        <dbReference type="EMBL" id="MFD1183774.1"/>
    </source>
</evidence>